<dbReference type="AlphaFoldDB" id="A0A0R3T3A7"/>
<dbReference type="InterPro" id="IPR041170">
    <property type="entry name" value="Znf-RING_14"/>
</dbReference>
<dbReference type="PRINTS" id="PR01475">
    <property type="entry name" value="PARKIN"/>
</dbReference>
<organism evidence="13">
    <name type="scientific">Rodentolepis nana</name>
    <name type="common">Dwarf tapeworm</name>
    <name type="synonym">Hymenolepis nana</name>
    <dbReference type="NCBI Taxonomy" id="102285"/>
    <lineage>
        <taxon>Eukaryota</taxon>
        <taxon>Metazoa</taxon>
        <taxon>Spiralia</taxon>
        <taxon>Lophotrochozoa</taxon>
        <taxon>Platyhelminthes</taxon>
        <taxon>Cestoda</taxon>
        <taxon>Eucestoda</taxon>
        <taxon>Cyclophyllidea</taxon>
        <taxon>Hymenolepididae</taxon>
        <taxon>Rodentolepis</taxon>
    </lineage>
</organism>
<dbReference type="GO" id="GO:0061630">
    <property type="term" value="F:ubiquitin protein ligase activity"/>
    <property type="evidence" value="ECO:0007669"/>
    <property type="project" value="UniProtKB-EC"/>
</dbReference>
<dbReference type="STRING" id="102285.A0A0R3T3A7"/>
<evidence type="ECO:0000256" key="5">
    <source>
        <dbReference type="ARBA" id="ARBA00022723"/>
    </source>
</evidence>
<gene>
    <name evidence="11" type="ORF">HNAJ_LOCUS1480</name>
</gene>
<dbReference type="InterPro" id="IPR003977">
    <property type="entry name" value="Parkin"/>
</dbReference>
<dbReference type="WBParaSite" id="HNAJ_0000148101-mRNA-1">
    <property type="protein sequence ID" value="HNAJ_0000148101-mRNA-1"/>
    <property type="gene ID" value="HNAJ_0000148101"/>
</dbReference>
<evidence type="ECO:0000259" key="10">
    <source>
        <dbReference type="PROSITE" id="PS51873"/>
    </source>
</evidence>
<dbReference type="GO" id="GO:0005739">
    <property type="term" value="C:mitochondrion"/>
    <property type="evidence" value="ECO:0007669"/>
    <property type="project" value="InterPro"/>
</dbReference>
<evidence type="ECO:0000256" key="8">
    <source>
        <dbReference type="ARBA" id="ARBA00022786"/>
    </source>
</evidence>
<dbReference type="OrthoDB" id="1431934at2759"/>
<dbReference type="Pfam" id="PF17978">
    <property type="entry name" value="zf-RING_14"/>
    <property type="match status" value="1"/>
</dbReference>
<dbReference type="EC" id="2.3.2.31" evidence="3"/>
<dbReference type="SUPFAM" id="SSF57850">
    <property type="entry name" value="RING/U-box"/>
    <property type="match status" value="2"/>
</dbReference>
<evidence type="ECO:0000256" key="3">
    <source>
        <dbReference type="ARBA" id="ARBA00012251"/>
    </source>
</evidence>
<dbReference type="InterPro" id="IPR031127">
    <property type="entry name" value="E3_UB_ligase_RBR"/>
</dbReference>
<name>A0A0R3T3A7_RODNA</name>
<dbReference type="GO" id="GO:0016567">
    <property type="term" value="P:protein ubiquitination"/>
    <property type="evidence" value="ECO:0007669"/>
    <property type="project" value="InterPro"/>
</dbReference>
<evidence type="ECO:0000313" key="13">
    <source>
        <dbReference type="WBParaSite" id="HNAJ_0000148101-mRNA-1"/>
    </source>
</evidence>
<keyword evidence="5" id="KW-0479">Metal-binding</keyword>
<accession>A0A0R3T3A7</accession>
<dbReference type="EMBL" id="UZAE01000581">
    <property type="protein sequence ID" value="VDN97339.1"/>
    <property type="molecule type" value="Genomic_DNA"/>
</dbReference>
<dbReference type="PROSITE" id="PS51873">
    <property type="entry name" value="TRIAD"/>
    <property type="match status" value="1"/>
</dbReference>
<keyword evidence="12" id="KW-1185">Reference proteome</keyword>
<dbReference type="PANTHER" id="PTHR11685">
    <property type="entry name" value="RBR FAMILY RING FINGER AND IBR DOMAIN-CONTAINING"/>
    <property type="match status" value="1"/>
</dbReference>
<feature type="domain" description="RING-type" evidence="10">
    <location>
        <begin position="155"/>
        <end position="396"/>
    </location>
</feature>
<reference evidence="11 12" key="2">
    <citation type="submission" date="2018-11" db="EMBL/GenBank/DDBJ databases">
        <authorList>
            <consortium name="Pathogen Informatics"/>
        </authorList>
    </citation>
    <scope>NUCLEOTIDE SEQUENCE [LARGE SCALE GENOMIC DNA]</scope>
</reference>
<keyword evidence="4" id="KW-0808">Transferase</keyword>
<dbReference type="Pfam" id="PF22605">
    <property type="entry name" value="IBR_2"/>
    <property type="match status" value="1"/>
</dbReference>
<dbReference type="InterPro" id="IPR029071">
    <property type="entry name" value="Ubiquitin-like_domsf"/>
</dbReference>
<sequence length="396" mass="44514">MPVVFHLGDKSVSIHVEKSWSILFLKQFVCMELKCDPHAHLLSHNGTQLTDWGKVSDFDFLLADETSVDVLPHTNLNHFYVLCYCCDNVTPAVFTTYCDKCTSPDFALSSDVGNPKIKAVSGICKQCQSISGKVFMKCSNDNEHNPVIFLEQVFRNLDNLLCISCLYKDREIIIKFCGDSGHVLCLDCFRRYTESYLSDSRFKMIPDIGLTLSCPMGCPNSHVTDTHLFRILGKTFYSRYKEVAARLSCYSEGIFSCPNCGAFWEPPDFQSRSNWVVCEKPFGCGAQFCSSCHNVIDSDNVGCTCNQYDSIINQPSISDQIGRKEITGSWIGVSIKTDNLATSSLIAASCKTCPRCKSWTSKDGGCNHMTCSICGFEWCWICHTEWTKTCQANHWF</sequence>
<evidence type="ECO:0000256" key="7">
    <source>
        <dbReference type="ARBA" id="ARBA00022771"/>
    </source>
</evidence>
<dbReference type="SUPFAM" id="SSF54236">
    <property type="entry name" value="Ubiquitin-like"/>
    <property type="match status" value="1"/>
</dbReference>
<keyword evidence="9" id="KW-0862">Zinc</keyword>
<dbReference type="Gene3D" id="1.20.120.1750">
    <property type="match status" value="1"/>
</dbReference>
<dbReference type="InterPro" id="IPR044066">
    <property type="entry name" value="TRIAD_supradom"/>
</dbReference>
<evidence type="ECO:0000313" key="11">
    <source>
        <dbReference type="EMBL" id="VDN97339.1"/>
    </source>
</evidence>
<comment type="catalytic activity">
    <reaction evidence="1">
        <text>[E2 ubiquitin-conjugating enzyme]-S-ubiquitinyl-L-cysteine + [acceptor protein]-L-lysine = [E2 ubiquitin-conjugating enzyme]-L-cysteine + [acceptor protein]-N(6)-ubiquitinyl-L-lysine.</text>
        <dbReference type="EC" id="2.3.2.31"/>
    </reaction>
</comment>
<evidence type="ECO:0000313" key="12">
    <source>
        <dbReference type="Proteomes" id="UP000278807"/>
    </source>
</evidence>
<evidence type="ECO:0000256" key="9">
    <source>
        <dbReference type="ARBA" id="ARBA00022833"/>
    </source>
</evidence>
<protein>
    <recommendedName>
        <fullName evidence="3">RBR-type E3 ubiquitin transferase</fullName>
        <ecNumber evidence="3">2.3.2.31</ecNumber>
    </recommendedName>
</protein>
<dbReference type="GO" id="GO:0005829">
    <property type="term" value="C:cytosol"/>
    <property type="evidence" value="ECO:0007669"/>
    <property type="project" value="InterPro"/>
</dbReference>
<keyword evidence="8" id="KW-0833">Ubl conjugation pathway</keyword>
<keyword evidence="7" id="KW-0863">Zinc-finger</keyword>
<dbReference type="InterPro" id="IPR054694">
    <property type="entry name" value="Parkin-like_IBR"/>
</dbReference>
<comment type="pathway">
    <text evidence="2">Protein modification; protein ubiquitination.</text>
</comment>
<dbReference type="GO" id="GO:0008270">
    <property type="term" value="F:zinc ion binding"/>
    <property type="evidence" value="ECO:0007669"/>
    <property type="project" value="UniProtKB-KW"/>
</dbReference>
<evidence type="ECO:0000256" key="4">
    <source>
        <dbReference type="ARBA" id="ARBA00022679"/>
    </source>
</evidence>
<evidence type="ECO:0000256" key="2">
    <source>
        <dbReference type="ARBA" id="ARBA00004906"/>
    </source>
</evidence>
<reference evidence="13" key="1">
    <citation type="submission" date="2017-02" db="UniProtKB">
        <authorList>
            <consortium name="WormBaseParasite"/>
        </authorList>
    </citation>
    <scope>IDENTIFICATION</scope>
</reference>
<proteinExistence type="predicted"/>
<evidence type="ECO:0000256" key="6">
    <source>
        <dbReference type="ARBA" id="ARBA00022737"/>
    </source>
</evidence>
<dbReference type="Proteomes" id="UP000278807">
    <property type="component" value="Unassembled WGS sequence"/>
</dbReference>
<keyword evidence="6" id="KW-0677">Repeat</keyword>
<evidence type="ECO:0000256" key="1">
    <source>
        <dbReference type="ARBA" id="ARBA00001798"/>
    </source>
</evidence>